<evidence type="ECO:0000256" key="1">
    <source>
        <dbReference type="SAM" id="Phobius"/>
    </source>
</evidence>
<evidence type="ECO:0000313" key="2">
    <source>
        <dbReference type="EMBL" id="KAK7428375.1"/>
    </source>
</evidence>
<keyword evidence="1" id="KW-0472">Membrane</keyword>
<protein>
    <submittedName>
        <fullName evidence="2">Uncharacterized protein</fullName>
    </submittedName>
</protein>
<gene>
    <name evidence="2" type="ORF">QQZ08_005132</name>
</gene>
<dbReference type="EMBL" id="JAZAVK010000042">
    <property type="protein sequence ID" value="KAK7428375.1"/>
    <property type="molecule type" value="Genomic_DNA"/>
</dbReference>
<name>A0ABR1I5U3_9HYPO</name>
<sequence length="528" mass="58607">MSYQIYTGIWTDWSEGRVLGATITLSSRNAGLLVAFIATFVAVIAARLWRILSFVAHQTLAFGGEHDGLYYQRQYIFRNTTSPISAVWLFVQQAWYWRGSADNVFPRTIPWAIFGACYVLSFGVLAVFSSEISDAATEFRLVRSADCGLFVPIDRDSLQEKSTYDNLQASIYCRQCYENSSSASCNVLPISSIRWTNNSVECPFGEAVCLDVPAFQMQTGLMDSHIHLGINEPEHNRIRYLRETVCSPLVTQPGFAESVDGAEAESLGWVDDVLFKYLYGSLLTSNYTLLYNTLGQSMQIGYSVWTYYHLAGDTNATWQPTDALALDDRDIALILIAPNSVLHIEPNNDPVFAASIERDLDSTVAFAPDRYLSPIACADRHQVCNPNNNICTPLQGSMDILRSSAGEDLGLNSVQLATAQRLQFVISASTFHHTIFTRTQSFLKAQERVSGLTQLPLPDNQWEMEMNSLFADALSKLQHQMLEYAAGPSGPGEVSVVKVWENVDAPPTGRGAEVTAAFVQMCHNQRSL</sequence>
<keyword evidence="1" id="KW-0812">Transmembrane</keyword>
<comment type="caution">
    <text evidence="2">The sequence shown here is derived from an EMBL/GenBank/DDBJ whole genome shotgun (WGS) entry which is preliminary data.</text>
</comment>
<dbReference type="Proteomes" id="UP001498421">
    <property type="component" value="Unassembled WGS sequence"/>
</dbReference>
<feature type="transmembrane region" description="Helical" evidence="1">
    <location>
        <begin position="30"/>
        <end position="49"/>
    </location>
</feature>
<reference evidence="2 3" key="1">
    <citation type="journal article" date="2025" name="Microbiol. Resour. Announc.">
        <title>Draft genome sequences for Neonectria magnoliae and Neonectria punicea, canker pathogens of Liriodendron tulipifera and Acer saccharum in West Virginia.</title>
        <authorList>
            <person name="Petronek H.M."/>
            <person name="Kasson M.T."/>
            <person name="Metheny A.M."/>
            <person name="Stauder C.M."/>
            <person name="Lovett B."/>
            <person name="Lynch S.C."/>
            <person name="Garnas J.R."/>
            <person name="Kasson L.R."/>
            <person name="Stajich J.E."/>
        </authorList>
    </citation>
    <scope>NUCLEOTIDE SEQUENCE [LARGE SCALE GENOMIC DNA]</scope>
    <source>
        <strain evidence="2 3">NRRL 64651</strain>
    </source>
</reference>
<feature type="transmembrane region" description="Helical" evidence="1">
    <location>
        <begin position="109"/>
        <end position="128"/>
    </location>
</feature>
<organism evidence="2 3">
    <name type="scientific">Neonectria magnoliae</name>
    <dbReference type="NCBI Taxonomy" id="2732573"/>
    <lineage>
        <taxon>Eukaryota</taxon>
        <taxon>Fungi</taxon>
        <taxon>Dikarya</taxon>
        <taxon>Ascomycota</taxon>
        <taxon>Pezizomycotina</taxon>
        <taxon>Sordariomycetes</taxon>
        <taxon>Hypocreomycetidae</taxon>
        <taxon>Hypocreales</taxon>
        <taxon>Nectriaceae</taxon>
        <taxon>Neonectria</taxon>
    </lineage>
</organism>
<keyword evidence="1" id="KW-1133">Transmembrane helix</keyword>
<proteinExistence type="predicted"/>
<keyword evidence="3" id="KW-1185">Reference proteome</keyword>
<feature type="transmembrane region" description="Helical" evidence="1">
    <location>
        <begin position="76"/>
        <end position="97"/>
    </location>
</feature>
<accession>A0ABR1I5U3</accession>
<evidence type="ECO:0000313" key="3">
    <source>
        <dbReference type="Proteomes" id="UP001498421"/>
    </source>
</evidence>